<evidence type="ECO:0008006" key="3">
    <source>
        <dbReference type="Google" id="ProtNLM"/>
    </source>
</evidence>
<keyword evidence="2" id="KW-1185">Reference proteome</keyword>
<dbReference type="EMBL" id="CP089983">
    <property type="protein sequence ID" value="WXB02089.1"/>
    <property type="molecule type" value="Genomic_DNA"/>
</dbReference>
<gene>
    <name evidence="1" type="ORF">LVJ94_34895</name>
</gene>
<dbReference type="RefSeq" id="WP_394831714.1">
    <property type="nucleotide sequence ID" value="NZ_CP089929.1"/>
</dbReference>
<name>A0ABZ2KTR5_9BACT</name>
<protein>
    <recommendedName>
        <fullName evidence="3">Phage major capsid protein</fullName>
    </recommendedName>
</protein>
<proteinExistence type="predicted"/>
<evidence type="ECO:0000313" key="2">
    <source>
        <dbReference type="Proteomes" id="UP001374803"/>
    </source>
</evidence>
<sequence length="374" mass="42361">MGVPAQVLNDLFNQRLGTTEGKEKTAEYAGSFVRDKLREVSFARKIIPPEQVTRADCQRSVNHDTLVKIVDVEPQSRAMAMTFRGQPTARLIRGDRAEVPFFTISSEIFQKTEQELLAYEMPITKIIEENCVKDIQEIEDREFISHVEAAVQALQMEANGGIPRALNWSSTNAGGTVEFSIRKGELARTAGVNDATPRPIQRPDLVQLFKMLDGNRLRSERLLMTEVDWDDILQWTVEDFGDRLQSETAVEGYKYNSLLGRSYIRSIKTDILRQGNVYIFTKPEFFGKYYILNNTKFYIDKIANMISFQAWEDIAMALINIAAVRKLELYSADANPLTNADKLLSNFIPVAEDALGAANNRVAQGLRFPQVSQY</sequence>
<organism evidence="1 2">
    <name type="scientific">Pendulispora rubella</name>
    <dbReference type="NCBI Taxonomy" id="2741070"/>
    <lineage>
        <taxon>Bacteria</taxon>
        <taxon>Pseudomonadati</taxon>
        <taxon>Myxococcota</taxon>
        <taxon>Myxococcia</taxon>
        <taxon>Myxococcales</taxon>
        <taxon>Sorangiineae</taxon>
        <taxon>Pendulisporaceae</taxon>
        <taxon>Pendulispora</taxon>
    </lineage>
</organism>
<dbReference type="Proteomes" id="UP001374803">
    <property type="component" value="Chromosome"/>
</dbReference>
<evidence type="ECO:0000313" key="1">
    <source>
        <dbReference type="EMBL" id="WXB02089.1"/>
    </source>
</evidence>
<reference evidence="1" key="1">
    <citation type="submission" date="2021-12" db="EMBL/GenBank/DDBJ databases">
        <title>Discovery of the Pendulisporaceae a myxobacterial family with distinct sporulation behavior and unique specialized metabolism.</title>
        <authorList>
            <person name="Garcia R."/>
            <person name="Popoff A."/>
            <person name="Bader C.D."/>
            <person name="Loehr J."/>
            <person name="Walesch S."/>
            <person name="Walt C."/>
            <person name="Boldt J."/>
            <person name="Bunk B."/>
            <person name="Haeckl F.J.F.P.J."/>
            <person name="Gunesch A.P."/>
            <person name="Birkelbach J."/>
            <person name="Nuebel U."/>
            <person name="Pietschmann T."/>
            <person name="Bach T."/>
            <person name="Mueller R."/>
        </authorList>
    </citation>
    <scope>NUCLEOTIDE SEQUENCE</scope>
    <source>
        <strain evidence="1">MSr11367</strain>
    </source>
</reference>
<accession>A0ABZ2KTR5</accession>